<protein>
    <recommendedName>
        <fullName evidence="7">Ribosomal RNA-processing protein 41</fullName>
    </recommendedName>
</protein>
<dbReference type="GO" id="GO:0000176">
    <property type="term" value="C:nuclear exosome (RNase complex)"/>
    <property type="evidence" value="ECO:0007669"/>
    <property type="project" value="TreeGrafter"/>
</dbReference>
<evidence type="ECO:0000256" key="4">
    <source>
        <dbReference type="ARBA" id="ARBA00022490"/>
    </source>
</evidence>
<dbReference type="InterPro" id="IPR001247">
    <property type="entry name" value="ExoRNase_PH_dom1"/>
</dbReference>
<comment type="similarity">
    <text evidence="3">Belongs to the RNase PH family.</text>
</comment>
<evidence type="ECO:0000256" key="6">
    <source>
        <dbReference type="ARBA" id="ARBA00063066"/>
    </source>
</evidence>
<organism evidence="11 12">
    <name type="scientific">Cronartium quercuum f. sp. fusiforme G11</name>
    <dbReference type="NCBI Taxonomy" id="708437"/>
    <lineage>
        <taxon>Eukaryota</taxon>
        <taxon>Fungi</taxon>
        <taxon>Dikarya</taxon>
        <taxon>Basidiomycota</taxon>
        <taxon>Pucciniomycotina</taxon>
        <taxon>Pucciniomycetes</taxon>
        <taxon>Pucciniales</taxon>
        <taxon>Coleosporiaceae</taxon>
        <taxon>Cronartium</taxon>
    </lineage>
</organism>
<keyword evidence="4" id="KW-0963">Cytoplasm</keyword>
<dbReference type="GO" id="GO:0034475">
    <property type="term" value="P:U4 snRNA 3'-end processing"/>
    <property type="evidence" value="ECO:0007669"/>
    <property type="project" value="TreeGrafter"/>
</dbReference>
<feature type="domain" description="Exoribonuclease phosphorolytic" evidence="10">
    <location>
        <begin position="158"/>
        <end position="223"/>
    </location>
</feature>
<evidence type="ECO:0000256" key="5">
    <source>
        <dbReference type="ARBA" id="ARBA00022835"/>
    </source>
</evidence>
<evidence type="ECO:0000256" key="7">
    <source>
        <dbReference type="ARBA" id="ARBA00077929"/>
    </source>
</evidence>
<keyword evidence="5" id="KW-0271">Exosome</keyword>
<evidence type="ECO:0000256" key="2">
    <source>
        <dbReference type="ARBA" id="ARBA00004604"/>
    </source>
</evidence>
<evidence type="ECO:0000256" key="3">
    <source>
        <dbReference type="ARBA" id="ARBA00006678"/>
    </source>
</evidence>
<dbReference type="InterPro" id="IPR036345">
    <property type="entry name" value="ExoRNase_PH_dom2_sf"/>
</dbReference>
<dbReference type="OrthoDB" id="437922at2759"/>
<dbReference type="Pfam" id="PF03725">
    <property type="entry name" value="RNase_PH_C"/>
    <property type="match status" value="1"/>
</dbReference>
<name>A0A9P6NBD1_9BASI</name>
<gene>
    <name evidence="11" type="ORF">CROQUDRAFT_134963</name>
</gene>
<dbReference type="AlphaFoldDB" id="A0A9P6NBD1"/>
<comment type="subunit">
    <text evidence="6">Component of the RNA exosome complex. Specifically part of the catalytically inactive RNA exosome core complex (Exo-9) which may associate with the catalytic subunits RRP6 and DIS3 in cytoplasmic- and nuclear-specific RNA exosome complex forms. Exo-9 is formed by a hexameric base ring of RNase PH domain-containing subunits and a cap ring consisting of CSL4, RRP4 and RRP40.</text>
</comment>
<dbReference type="FunFam" id="3.30.230.70:FF:000004">
    <property type="entry name" value="Exosome complex component Rrp41"/>
    <property type="match status" value="1"/>
</dbReference>
<dbReference type="SUPFAM" id="SSF55666">
    <property type="entry name" value="Ribonuclease PH domain 2-like"/>
    <property type="match status" value="1"/>
</dbReference>
<dbReference type="GO" id="GO:0071051">
    <property type="term" value="P:poly(A)-dependent snoRNA 3'-end processing"/>
    <property type="evidence" value="ECO:0007669"/>
    <property type="project" value="TreeGrafter"/>
</dbReference>
<dbReference type="PANTHER" id="PTHR11953:SF0">
    <property type="entry name" value="EXOSOME COMPLEX COMPONENT RRP41"/>
    <property type="match status" value="1"/>
</dbReference>
<dbReference type="GO" id="GO:0005730">
    <property type="term" value="C:nucleolus"/>
    <property type="evidence" value="ECO:0007669"/>
    <property type="project" value="UniProtKB-SubCell"/>
</dbReference>
<keyword evidence="12" id="KW-1185">Reference proteome</keyword>
<sequence>MSRIELLSSGGLRHDNRRPYEMRQLDFTILSNPPLGSDAAAKVSHGLTRVIAFVCGPREGTGVGRGPSGGANGAIAVHVGAAPFSGPERKKVGKTDKKLSDVAYSIQNTFEPVVMLQLYPRSVIEIYIEVLQHDGGLLQAAINATSLALIAAGISITDYVVAVSVASLSTPYVPLLDISNTEQSDLPHLTVATLPRSQKVTLVQLEARLNIETFEAILKVGVEACSVLTTEMDREVRRWSTGLNSRMVGSIAAEITGSDRPSQKPIGTVKEEMDLD</sequence>
<evidence type="ECO:0000259" key="9">
    <source>
        <dbReference type="Pfam" id="PF01138"/>
    </source>
</evidence>
<dbReference type="InterPro" id="IPR027408">
    <property type="entry name" value="PNPase/RNase_PH_dom_sf"/>
</dbReference>
<evidence type="ECO:0000259" key="10">
    <source>
        <dbReference type="Pfam" id="PF03725"/>
    </source>
</evidence>
<dbReference type="Proteomes" id="UP000886653">
    <property type="component" value="Unassembled WGS sequence"/>
</dbReference>
<comment type="subcellular location">
    <subcellularLocation>
        <location evidence="1">Cytoplasm</location>
    </subcellularLocation>
    <subcellularLocation>
        <location evidence="2">Nucleus</location>
        <location evidence="2">Nucleolus</location>
    </subcellularLocation>
</comment>
<feature type="region of interest" description="Disordered" evidence="8">
    <location>
        <begin position="257"/>
        <end position="276"/>
    </location>
</feature>
<proteinExistence type="inferred from homology"/>
<reference evidence="11" key="1">
    <citation type="submission" date="2013-11" db="EMBL/GenBank/DDBJ databases">
        <title>Genome sequence of the fusiform rust pathogen reveals effectors for host alternation and coevolution with pine.</title>
        <authorList>
            <consortium name="DOE Joint Genome Institute"/>
            <person name="Smith K."/>
            <person name="Pendleton A."/>
            <person name="Kubisiak T."/>
            <person name="Anderson C."/>
            <person name="Salamov A."/>
            <person name="Aerts A."/>
            <person name="Riley R."/>
            <person name="Clum A."/>
            <person name="Lindquist E."/>
            <person name="Ence D."/>
            <person name="Campbell M."/>
            <person name="Kronenberg Z."/>
            <person name="Feau N."/>
            <person name="Dhillon B."/>
            <person name="Hamelin R."/>
            <person name="Burleigh J."/>
            <person name="Smith J."/>
            <person name="Yandell M."/>
            <person name="Nelson C."/>
            <person name="Grigoriev I."/>
            <person name="Davis J."/>
        </authorList>
    </citation>
    <scope>NUCLEOTIDE SEQUENCE</scope>
    <source>
        <strain evidence="11">G11</strain>
    </source>
</reference>
<dbReference type="GO" id="GO:0071028">
    <property type="term" value="P:nuclear mRNA surveillance"/>
    <property type="evidence" value="ECO:0007669"/>
    <property type="project" value="TreeGrafter"/>
</dbReference>
<evidence type="ECO:0000313" key="11">
    <source>
        <dbReference type="EMBL" id="KAG0143486.1"/>
    </source>
</evidence>
<dbReference type="InterPro" id="IPR020568">
    <property type="entry name" value="Ribosomal_Su5_D2-typ_SF"/>
</dbReference>
<accession>A0A9P6NBD1</accession>
<evidence type="ECO:0000256" key="8">
    <source>
        <dbReference type="SAM" id="MobiDB-lite"/>
    </source>
</evidence>
<evidence type="ECO:0000313" key="12">
    <source>
        <dbReference type="Proteomes" id="UP000886653"/>
    </source>
</evidence>
<dbReference type="InterPro" id="IPR050080">
    <property type="entry name" value="RNase_PH"/>
</dbReference>
<dbReference type="EMBL" id="MU167318">
    <property type="protein sequence ID" value="KAG0143486.1"/>
    <property type="molecule type" value="Genomic_DNA"/>
</dbReference>
<dbReference type="GO" id="GO:0000177">
    <property type="term" value="C:cytoplasmic exosome (RNase complex)"/>
    <property type="evidence" value="ECO:0007669"/>
    <property type="project" value="TreeGrafter"/>
</dbReference>
<dbReference type="CDD" id="cd11370">
    <property type="entry name" value="RNase_PH_RRP41"/>
    <property type="match status" value="1"/>
</dbReference>
<dbReference type="PANTHER" id="PTHR11953">
    <property type="entry name" value="EXOSOME COMPLEX COMPONENT"/>
    <property type="match status" value="1"/>
</dbReference>
<dbReference type="GO" id="GO:0003723">
    <property type="term" value="F:RNA binding"/>
    <property type="evidence" value="ECO:0007669"/>
    <property type="project" value="TreeGrafter"/>
</dbReference>
<dbReference type="Gene3D" id="3.30.230.70">
    <property type="entry name" value="GHMP Kinase, N-terminal domain"/>
    <property type="match status" value="1"/>
</dbReference>
<comment type="caution">
    <text evidence="11">The sequence shown here is derived from an EMBL/GenBank/DDBJ whole genome shotgun (WGS) entry which is preliminary data.</text>
</comment>
<dbReference type="Pfam" id="PF01138">
    <property type="entry name" value="RNase_PH"/>
    <property type="match status" value="1"/>
</dbReference>
<dbReference type="SUPFAM" id="SSF54211">
    <property type="entry name" value="Ribosomal protein S5 domain 2-like"/>
    <property type="match status" value="1"/>
</dbReference>
<evidence type="ECO:0000256" key="1">
    <source>
        <dbReference type="ARBA" id="ARBA00004496"/>
    </source>
</evidence>
<dbReference type="InterPro" id="IPR015847">
    <property type="entry name" value="ExoRNase_PH_dom2"/>
</dbReference>
<dbReference type="GO" id="GO:0016075">
    <property type="term" value="P:rRNA catabolic process"/>
    <property type="evidence" value="ECO:0007669"/>
    <property type="project" value="TreeGrafter"/>
</dbReference>
<feature type="domain" description="Exoribonuclease phosphorolytic" evidence="9">
    <location>
        <begin position="37"/>
        <end position="154"/>
    </location>
</feature>